<sequence>MNILTEFNLQAVIAGGFARDMFHGKDAKDVDINVGLDNLGDYDAMRSAILYIKAHYKSTKVWEGNPQHDGSEFEGSVPSEEDHLVNTVVSIPELNTDVIFYDCEAGLDIVKQFDCNLNEYVLVGNVPQYIGTSPIDDLRWLRDGISSERVSKMVKKWTELFPPKEFKPF</sequence>
<organism evidence="1 2">
    <name type="scientific">Aeromonas phage MJG</name>
    <dbReference type="NCBI Taxonomy" id="2510451"/>
    <lineage>
        <taxon>Viruses</taxon>
        <taxon>Duplodnaviria</taxon>
        <taxon>Heunggongvirae</taxon>
        <taxon>Uroviricota</taxon>
        <taxon>Caudoviricetes</taxon>
        <taxon>Autographivirales</taxon>
        <taxon>Autosignataviridae</taxon>
        <taxon>Colwellvirinae</taxon>
        <taxon>Daolivirus</taxon>
        <taxon>Daolivirus MJG</taxon>
    </lineage>
</organism>
<dbReference type="SUPFAM" id="SSF81301">
    <property type="entry name" value="Nucleotidyltransferase"/>
    <property type="match status" value="1"/>
</dbReference>
<dbReference type="InterPro" id="IPR043519">
    <property type="entry name" value="NT_sf"/>
</dbReference>
<accession>A0A5J6A097</accession>
<dbReference type="Proteomes" id="UP000327497">
    <property type="component" value="Segment"/>
</dbReference>
<protein>
    <submittedName>
        <fullName evidence="1">Uncharacterized protein</fullName>
    </submittedName>
</protein>
<evidence type="ECO:0000313" key="2">
    <source>
        <dbReference type="Proteomes" id="UP000327497"/>
    </source>
</evidence>
<evidence type="ECO:0000313" key="1">
    <source>
        <dbReference type="EMBL" id="QBJ01032.1"/>
    </source>
</evidence>
<name>A0A5J6A097_9CAUD</name>
<proteinExistence type="predicted"/>
<reference evidence="1 2" key="1">
    <citation type="journal article" date="2019" name="Virus Res.">
        <title>Genomic characterization of a novel virulent phage infecting the Aeromonas hydrophila isolated from rainbow trout (Oncorhynchus mykiss).</title>
        <authorList>
            <person name="Cao Y."/>
            <person name="Li S."/>
            <person name="Wang D."/>
            <person name="Zhao J."/>
            <person name="Xu L."/>
            <person name="Liu H."/>
            <person name="Lu T."/>
            <person name="Mou Z."/>
        </authorList>
    </citation>
    <scope>NUCLEOTIDE SEQUENCE [LARGE SCALE GENOMIC DNA]</scope>
</reference>
<keyword evidence="2" id="KW-1185">Reference proteome</keyword>
<dbReference type="EMBL" id="MK455769">
    <property type="protein sequence ID" value="QBJ01032.1"/>
    <property type="molecule type" value="Genomic_DNA"/>
</dbReference>